<dbReference type="GO" id="GO:0009245">
    <property type="term" value="P:lipid A biosynthetic process"/>
    <property type="evidence" value="ECO:0007669"/>
    <property type="project" value="UniProtKB-UniRule"/>
</dbReference>
<dbReference type="InterPro" id="IPR013114">
    <property type="entry name" value="FabA_FabZ"/>
</dbReference>
<dbReference type="GO" id="GO:0006633">
    <property type="term" value="P:fatty acid biosynthetic process"/>
    <property type="evidence" value="ECO:0007669"/>
    <property type="project" value="UniProtKB-UniRule"/>
</dbReference>
<evidence type="ECO:0000256" key="9">
    <source>
        <dbReference type="ARBA" id="ARBA00025049"/>
    </source>
</evidence>
<dbReference type="Pfam" id="PF07977">
    <property type="entry name" value="FabA"/>
    <property type="match status" value="1"/>
</dbReference>
<evidence type="ECO:0000256" key="5">
    <source>
        <dbReference type="ARBA" id="ARBA00022516"/>
    </source>
</evidence>
<dbReference type="NCBIfam" id="NF000582">
    <property type="entry name" value="PRK00006.1"/>
    <property type="match status" value="1"/>
</dbReference>
<feature type="active site" evidence="10">
    <location>
        <position position="46"/>
    </location>
</feature>
<dbReference type="Gene3D" id="3.10.129.10">
    <property type="entry name" value="Hotdog Thioesterase"/>
    <property type="match status" value="1"/>
</dbReference>
<accession>A0A1H9UN05</accession>
<dbReference type="NCBIfam" id="TIGR01750">
    <property type="entry name" value="fabZ"/>
    <property type="match status" value="1"/>
</dbReference>
<dbReference type="SUPFAM" id="SSF54637">
    <property type="entry name" value="Thioesterase/thiol ester dehydrase-isomerase"/>
    <property type="match status" value="1"/>
</dbReference>
<dbReference type="InterPro" id="IPR010084">
    <property type="entry name" value="FabZ"/>
</dbReference>
<dbReference type="STRING" id="531814.SAMN04487944_11865"/>
<evidence type="ECO:0000256" key="8">
    <source>
        <dbReference type="ARBA" id="ARBA00023239"/>
    </source>
</evidence>
<evidence type="ECO:0000256" key="10">
    <source>
        <dbReference type="HAMAP-Rule" id="MF_00406"/>
    </source>
</evidence>
<evidence type="ECO:0000256" key="7">
    <source>
        <dbReference type="ARBA" id="ARBA00023098"/>
    </source>
</evidence>
<dbReference type="HAMAP" id="MF_00406">
    <property type="entry name" value="FabZ"/>
    <property type="match status" value="1"/>
</dbReference>
<evidence type="ECO:0000256" key="6">
    <source>
        <dbReference type="ARBA" id="ARBA00022556"/>
    </source>
</evidence>
<name>A0A1H9UN05_9BACI</name>
<keyword evidence="6 10" id="KW-0441">Lipid A biosynthesis</keyword>
<gene>
    <name evidence="10" type="primary">fabZ</name>
    <name evidence="11" type="ORF">SAMN04487944_11865</name>
</gene>
<dbReference type="RefSeq" id="WP_089742938.1">
    <property type="nucleotide sequence ID" value="NZ_FOGL01000018.1"/>
</dbReference>
<comment type="subcellular location">
    <subcellularLocation>
        <location evidence="2 10">Cytoplasm</location>
    </subcellularLocation>
</comment>
<dbReference type="Proteomes" id="UP000199687">
    <property type="component" value="Unassembled WGS sequence"/>
</dbReference>
<keyword evidence="8 10" id="KW-0456">Lyase</keyword>
<dbReference type="OrthoDB" id="9772788at2"/>
<evidence type="ECO:0000256" key="2">
    <source>
        <dbReference type="ARBA" id="ARBA00004496"/>
    </source>
</evidence>
<reference evidence="11 12" key="1">
    <citation type="submission" date="2016-10" db="EMBL/GenBank/DDBJ databases">
        <authorList>
            <person name="de Groot N.N."/>
        </authorList>
    </citation>
    <scope>NUCLEOTIDE SEQUENCE [LARGE SCALE GENOMIC DNA]</scope>
    <source>
        <strain evidence="11 12">CGMCC 1.7727</strain>
    </source>
</reference>
<dbReference type="GO" id="GO:0016020">
    <property type="term" value="C:membrane"/>
    <property type="evidence" value="ECO:0007669"/>
    <property type="project" value="GOC"/>
</dbReference>
<comment type="function">
    <text evidence="9 10">Involved in unsaturated fatty acids biosynthesis. Catalyzes the dehydration of short chain beta-hydroxyacyl-ACPs and long chain saturated and unsaturated beta-hydroxyacyl-ACPs.</text>
</comment>
<dbReference type="InterPro" id="IPR029069">
    <property type="entry name" value="HotDog_dom_sf"/>
</dbReference>
<dbReference type="GO" id="GO:0019171">
    <property type="term" value="F:(3R)-hydroxyacyl-[acyl-carrier-protein] dehydratase activity"/>
    <property type="evidence" value="ECO:0007669"/>
    <property type="project" value="UniProtKB-EC"/>
</dbReference>
<keyword evidence="4 10" id="KW-0963">Cytoplasm</keyword>
<organism evidence="11 12">
    <name type="scientific">Gracilibacillus ureilyticus</name>
    <dbReference type="NCBI Taxonomy" id="531814"/>
    <lineage>
        <taxon>Bacteria</taxon>
        <taxon>Bacillati</taxon>
        <taxon>Bacillota</taxon>
        <taxon>Bacilli</taxon>
        <taxon>Bacillales</taxon>
        <taxon>Bacillaceae</taxon>
        <taxon>Gracilibacillus</taxon>
    </lineage>
</organism>
<evidence type="ECO:0000313" key="11">
    <source>
        <dbReference type="EMBL" id="SES10709.1"/>
    </source>
</evidence>
<comment type="similarity">
    <text evidence="3 10">Belongs to the thioester dehydratase family. FabZ subfamily.</text>
</comment>
<proteinExistence type="inferred from homology"/>
<keyword evidence="5 10" id="KW-0444">Lipid biosynthesis</keyword>
<evidence type="ECO:0000256" key="3">
    <source>
        <dbReference type="ARBA" id="ARBA00009174"/>
    </source>
</evidence>
<dbReference type="PANTHER" id="PTHR30272">
    <property type="entry name" value="3-HYDROXYACYL-[ACYL-CARRIER-PROTEIN] DEHYDRATASE"/>
    <property type="match status" value="1"/>
</dbReference>
<dbReference type="FunFam" id="3.10.129.10:FF:000001">
    <property type="entry name" value="3-hydroxyacyl-[acyl-carrier-protein] dehydratase FabZ"/>
    <property type="match status" value="1"/>
</dbReference>
<keyword evidence="12" id="KW-1185">Reference proteome</keyword>
<dbReference type="EC" id="4.2.1.59" evidence="10"/>
<dbReference type="GO" id="GO:0005737">
    <property type="term" value="C:cytoplasm"/>
    <property type="evidence" value="ECO:0007669"/>
    <property type="project" value="UniProtKB-SubCell"/>
</dbReference>
<comment type="catalytic activity">
    <reaction evidence="1 10">
        <text>a (3R)-hydroxyacyl-[ACP] = a (2E)-enoyl-[ACP] + H2O</text>
        <dbReference type="Rhea" id="RHEA:13097"/>
        <dbReference type="Rhea" id="RHEA-COMP:9925"/>
        <dbReference type="Rhea" id="RHEA-COMP:9945"/>
        <dbReference type="ChEBI" id="CHEBI:15377"/>
        <dbReference type="ChEBI" id="CHEBI:78784"/>
        <dbReference type="ChEBI" id="CHEBI:78827"/>
        <dbReference type="EC" id="4.2.1.59"/>
    </reaction>
</comment>
<sequence>MDIEQIKATIPHRYPFLLVDAIKEQEEKRVVGIKNVTINEPFFQGHFPDYPVMPGVLIVEALAQVGAVAILSKEENKGKIGFLAGIDKCRFKRQVKPGDQLTLEVEIIRIKGPIGKGKAVATVGSELACEAEITFAVK</sequence>
<evidence type="ECO:0000313" key="12">
    <source>
        <dbReference type="Proteomes" id="UP000199687"/>
    </source>
</evidence>
<protein>
    <recommendedName>
        <fullName evidence="10">3-hydroxyacyl-[acyl-carrier-protein] dehydratase FabZ</fullName>
        <ecNumber evidence="10">4.2.1.59</ecNumber>
    </recommendedName>
    <alternativeName>
        <fullName evidence="10">(3R)-hydroxymyristoyl-[acyl-carrier-protein] dehydratase</fullName>
        <shortName evidence="10">(3R)-hydroxymyristoyl-ACP dehydrase</shortName>
    </alternativeName>
    <alternativeName>
        <fullName evidence="10">Beta-hydroxyacyl-ACP dehydratase</fullName>
    </alternativeName>
</protein>
<dbReference type="PANTHER" id="PTHR30272:SF1">
    <property type="entry name" value="3-HYDROXYACYL-[ACYL-CARRIER-PROTEIN] DEHYDRATASE"/>
    <property type="match status" value="1"/>
</dbReference>
<evidence type="ECO:0000256" key="1">
    <source>
        <dbReference type="ARBA" id="ARBA00001055"/>
    </source>
</evidence>
<keyword evidence="7 10" id="KW-0443">Lipid metabolism</keyword>
<dbReference type="CDD" id="cd01288">
    <property type="entry name" value="FabZ"/>
    <property type="match status" value="1"/>
</dbReference>
<dbReference type="EMBL" id="FOGL01000018">
    <property type="protein sequence ID" value="SES10709.1"/>
    <property type="molecule type" value="Genomic_DNA"/>
</dbReference>
<dbReference type="AlphaFoldDB" id="A0A1H9UN05"/>
<evidence type="ECO:0000256" key="4">
    <source>
        <dbReference type="ARBA" id="ARBA00022490"/>
    </source>
</evidence>